<feature type="compositionally biased region" description="Basic residues" evidence="1">
    <location>
        <begin position="171"/>
        <end position="188"/>
    </location>
</feature>
<dbReference type="Gramene" id="KOM54441">
    <property type="protein sequence ID" value="KOM54441"/>
    <property type="gene ID" value="LR48_Vigan10g033300"/>
</dbReference>
<evidence type="ECO:0000256" key="1">
    <source>
        <dbReference type="SAM" id="MobiDB-lite"/>
    </source>
</evidence>
<dbReference type="AlphaFoldDB" id="A0A0L9VHD4"/>
<feature type="region of interest" description="Disordered" evidence="1">
    <location>
        <begin position="72"/>
        <end position="91"/>
    </location>
</feature>
<feature type="compositionally biased region" description="Gly residues" evidence="1">
    <location>
        <begin position="77"/>
        <end position="86"/>
    </location>
</feature>
<dbReference type="EMBL" id="CM003380">
    <property type="protein sequence ID" value="KOM54441.1"/>
    <property type="molecule type" value="Genomic_DNA"/>
</dbReference>
<accession>A0A0L9VHD4</accession>
<name>A0A0L9VHD4_PHAAN</name>
<reference evidence="3" key="1">
    <citation type="journal article" date="2015" name="Proc. Natl. Acad. Sci. U.S.A.">
        <title>Genome sequencing of adzuki bean (Vigna angularis) provides insight into high starch and low fat accumulation and domestication.</title>
        <authorList>
            <person name="Yang K."/>
            <person name="Tian Z."/>
            <person name="Chen C."/>
            <person name="Luo L."/>
            <person name="Zhao B."/>
            <person name="Wang Z."/>
            <person name="Yu L."/>
            <person name="Li Y."/>
            <person name="Sun Y."/>
            <person name="Li W."/>
            <person name="Chen Y."/>
            <person name="Li Y."/>
            <person name="Zhang Y."/>
            <person name="Ai D."/>
            <person name="Zhao J."/>
            <person name="Shang C."/>
            <person name="Ma Y."/>
            <person name="Wu B."/>
            <person name="Wang M."/>
            <person name="Gao L."/>
            <person name="Sun D."/>
            <person name="Zhang P."/>
            <person name="Guo F."/>
            <person name="Wang W."/>
            <person name="Li Y."/>
            <person name="Wang J."/>
            <person name="Varshney R.K."/>
            <person name="Wang J."/>
            <person name="Ling H.Q."/>
            <person name="Wan P."/>
        </authorList>
    </citation>
    <scope>NUCLEOTIDE SEQUENCE</scope>
    <source>
        <strain evidence="3">cv. Jingnong 6</strain>
    </source>
</reference>
<sequence length="188" mass="21922">MLDITIIVSSSHWFNDFCYYRGWTTDRKDVDTTDRVLHPREDLDAPDRVFRTWYDRAELVNSFILIPSAEEARGGRPSEGGGGVFPDGGWTTDRKDVDTTDRVLHPREDLDAPDRVFRTWYDRAELVTVLVEYLKYALKAIKRLARAHSDLIVGVFAAGQLIHTDTERRRGERRKTERRRRRSVSGRR</sequence>
<organism evidence="2 3">
    <name type="scientific">Phaseolus angularis</name>
    <name type="common">Azuki bean</name>
    <name type="synonym">Vigna angularis</name>
    <dbReference type="NCBI Taxonomy" id="3914"/>
    <lineage>
        <taxon>Eukaryota</taxon>
        <taxon>Viridiplantae</taxon>
        <taxon>Streptophyta</taxon>
        <taxon>Embryophyta</taxon>
        <taxon>Tracheophyta</taxon>
        <taxon>Spermatophyta</taxon>
        <taxon>Magnoliopsida</taxon>
        <taxon>eudicotyledons</taxon>
        <taxon>Gunneridae</taxon>
        <taxon>Pentapetalae</taxon>
        <taxon>rosids</taxon>
        <taxon>fabids</taxon>
        <taxon>Fabales</taxon>
        <taxon>Fabaceae</taxon>
        <taxon>Papilionoideae</taxon>
        <taxon>50 kb inversion clade</taxon>
        <taxon>NPAAA clade</taxon>
        <taxon>indigoferoid/millettioid clade</taxon>
        <taxon>Phaseoleae</taxon>
        <taxon>Vigna</taxon>
    </lineage>
</organism>
<gene>
    <name evidence="2" type="ORF">LR48_Vigan10g033300</name>
</gene>
<evidence type="ECO:0000313" key="3">
    <source>
        <dbReference type="Proteomes" id="UP000053144"/>
    </source>
</evidence>
<proteinExistence type="predicted"/>
<evidence type="ECO:0000313" key="2">
    <source>
        <dbReference type="EMBL" id="KOM54441.1"/>
    </source>
</evidence>
<feature type="region of interest" description="Disordered" evidence="1">
    <location>
        <begin position="167"/>
        <end position="188"/>
    </location>
</feature>
<protein>
    <submittedName>
        <fullName evidence="2">Uncharacterized protein</fullName>
    </submittedName>
</protein>
<dbReference type="Proteomes" id="UP000053144">
    <property type="component" value="Chromosome 10"/>
</dbReference>